<dbReference type="EC" id="1.4.3.16" evidence="4"/>
<dbReference type="Pfam" id="PF02910">
    <property type="entry name" value="Succ_DH_flav_C"/>
    <property type="match status" value="1"/>
</dbReference>
<evidence type="ECO:0000256" key="4">
    <source>
        <dbReference type="ARBA" id="ARBA00012173"/>
    </source>
</evidence>
<evidence type="ECO:0000256" key="9">
    <source>
        <dbReference type="ARBA" id="ARBA00023002"/>
    </source>
</evidence>
<dbReference type="Proteomes" id="UP000264541">
    <property type="component" value="Unassembled WGS sequence"/>
</dbReference>
<dbReference type="GO" id="GO:0034628">
    <property type="term" value="P:'de novo' NAD+ biosynthetic process from L-aspartate"/>
    <property type="evidence" value="ECO:0007669"/>
    <property type="project" value="TreeGrafter"/>
</dbReference>
<evidence type="ECO:0000256" key="5">
    <source>
        <dbReference type="ARBA" id="ARBA00021901"/>
    </source>
</evidence>
<dbReference type="InterPro" id="IPR027477">
    <property type="entry name" value="Succ_DH/fumarate_Rdtase_cat_sf"/>
</dbReference>
<evidence type="ECO:0000256" key="1">
    <source>
        <dbReference type="ARBA" id="ARBA00001974"/>
    </source>
</evidence>
<evidence type="ECO:0000256" key="3">
    <source>
        <dbReference type="ARBA" id="ARBA00008562"/>
    </source>
</evidence>
<comment type="cofactor">
    <cofactor evidence="1">
        <name>FAD</name>
        <dbReference type="ChEBI" id="CHEBI:57692"/>
    </cofactor>
</comment>
<dbReference type="Gene3D" id="1.20.58.100">
    <property type="entry name" value="Fumarate reductase/succinate dehydrogenase flavoprotein-like, C-terminal domain"/>
    <property type="match status" value="1"/>
</dbReference>
<dbReference type="InterPro" id="IPR003953">
    <property type="entry name" value="FAD-dep_OxRdtase_2_FAD-bd"/>
</dbReference>
<dbReference type="UniPathway" id="UPA00253">
    <property type="reaction ID" value="UER00326"/>
</dbReference>
<evidence type="ECO:0000313" key="16">
    <source>
        <dbReference type="Proteomes" id="UP000264541"/>
    </source>
</evidence>
<organism evidence="15 16">
    <name type="scientific">Peribacillus saganii</name>
    <dbReference type="NCBI Taxonomy" id="2303992"/>
    <lineage>
        <taxon>Bacteria</taxon>
        <taxon>Bacillati</taxon>
        <taxon>Bacillota</taxon>
        <taxon>Bacilli</taxon>
        <taxon>Bacillales</taxon>
        <taxon>Bacillaceae</taxon>
        <taxon>Peribacillus</taxon>
    </lineage>
</organism>
<dbReference type="InterPro" id="IPR005288">
    <property type="entry name" value="NadB"/>
</dbReference>
<dbReference type="GO" id="GO:0008734">
    <property type="term" value="F:L-aspartate oxidase activity"/>
    <property type="evidence" value="ECO:0007669"/>
    <property type="project" value="UniProtKB-EC"/>
</dbReference>
<feature type="region of interest" description="Disordered" evidence="12">
    <location>
        <begin position="116"/>
        <end position="138"/>
    </location>
</feature>
<dbReference type="SUPFAM" id="SSF46977">
    <property type="entry name" value="Succinate dehydrogenase/fumarate reductase flavoprotein C-terminal domain"/>
    <property type="match status" value="1"/>
</dbReference>
<dbReference type="AlphaFoldDB" id="A0A372LG78"/>
<dbReference type="GO" id="GO:0033765">
    <property type="term" value="F:steroid dehydrogenase activity, acting on the CH-CH group of donors"/>
    <property type="evidence" value="ECO:0007669"/>
    <property type="project" value="UniProtKB-ARBA"/>
</dbReference>
<evidence type="ECO:0000256" key="2">
    <source>
        <dbReference type="ARBA" id="ARBA00004950"/>
    </source>
</evidence>
<sequence length="528" mass="57492">MELVKKMRIHNSYQYDVIVVGGGQAALAAAISAKEEGSAVALITKGKAGLGGSSVISDGVHSTIFSPGDSPEIFCQDMIAGGKGLSDRRLAEILAEECTNRVNELESKYGIPQQLERKVSTPGHSFPRRSYAPGGVGRNVTRPMREYAQSAGIDFFEQSSIVDLIKGDTGIVGAFVQNEEGMQAFYAGSVILATGGFGGLYASSDNPRDVSGEAIGMAWRHGAVLRDMEFIQFYPYRLQHPANLDVMTRIFGKGAILLNQNNERFMESFPRKELETRDIISYEMFKQHKVLLDFSSVAGADLEHDSPLLYRTLKKGYQGEYIMSPVQHYCMGGIKTDEYGRTNLPGLYACGECSGGLHGANRLGGGSLTEALVFGKRTGYMATKESKDRIGIAAEQEFAVEADEAAASDFNEQEVIKAIKTIMWTKAGIERTSQSLLEAANELDTLADQLEKEKGIAALQLHDKVRAAWAAAHSASVRKESRGAHKLLDFREQSSDWELTISVLGKELFFTKQGETIKGVDASANHSV</sequence>
<dbReference type="PRINTS" id="PR00368">
    <property type="entry name" value="FADPNR"/>
</dbReference>
<evidence type="ECO:0000256" key="6">
    <source>
        <dbReference type="ARBA" id="ARBA00022630"/>
    </source>
</evidence>
<dbReference type="SUPFAM" id="SSF51905">
    <property type="entry name" value="FAD/NAD(P)-binding domain"/>
    <property type="match status" value="1"/>
</dbReference>
<evidence type="ECO:0000259" key="13">
    <source>
        <dbReference type="Pfam" id="PF00890"/>
    </source>
</evidence>
<feature type="domain" description="FAD-dependent oxidoreductase 2 FAD-binding" evidence="13">
    <location>
        <begin position="16"/>
        <end position="368"/>
    </location>
</feature>
<proteinExistence type="inferred from homology"/>
<dbReference type="PANTHER" id="PTHR42716">
    <property type="entry name" value="L-ASPARTATE OXIDASE"/>
    <property type="match status" value="1"/>
</dbReference>
<comment type="pathway">
    <text evidence="2">Cofactor biosynthesis; NAD(+) biosynthesis; iminoaspartate from L-aspartate (oxidase route): step 1/1.</text>
</comment>
<keyword evidence="16" id="KW-1185">Reference proteome</keyword>
<keyword evidence="7" id="KW-0662">Pyridine nucleotide biosynthesis</keyword>
<evidence type="ECO:0000256" key="11">
    <source>
        <dbReference type="ARBA" id="ARBA00048305"/>
    </source>
</evidence>
<reference evidence="15 16" key="1">
    <citation type="submission" date="2018-08" db="EMBL/GenBank/DDBJ databases">
        <title>Bacillus chawlae sp. nov., Bacillus glennii sp. nov., and Bacillus saganii sp. nov. Isolated from the Vehicle Assembly Building at Kennedy Space Center where the Viking Spacecraft were Assembled.</title>
        <authorList>
            <person name="Seuylemezian A."/>
            <person name="Vaishampayan P."/>
        </authorList>
    </citation>
    <scope>NUCLEOTIDE SEQUENCE [LARGE SCALE GENOMIC DNA]</scope>
    <source>
        <strain evidence="15 16">V47-23a</strain>
    </source>
</reference>
<dbReference type="PANTHER" id="PTHR42716:SF2">
    <property type="entry name" value="L-ASPARTATE OXIDASE, CHLOROPLASTIC"/>
    <property type="match status" value="1"/>
</dbReference>
<comment type="similarity">
    <text evidence="3">Belongs to the FAD-dependent oxidoreductase 2 family. NadB subfamily.</text>
</comment>
<evidence type="ECO:0000256" key="7">
    <source>
        <dbReference type="ARBA" id="ARBA00022642"/>
    </source>
</evidence>
<dbReference type="Pfam" id="PF00890">
    <property type="entry name" value="FAD_binding_2"/>
    <property type="match status" value="1"/>
</dbReference>
<dbReference type="InterPro" id="IPR036188">
    <property type="entry name" value="FAD/NAD-bd_sf"/>
</dbReference>
<dbReference type="EMBL" id="QVTE01000055">
    <property type="protein sequence ID" value="RFU64555.1"/>
    <property type="molecule type" value="Genomic_DNA"/>
</dbReference>
<evidence type="ECO:0000313" key="15">
    <source>
        <dbReference type="EMBL" id="RFU64555.1"/>
    </source>
</evidence>
<evidence type="ECO:0000256" key="10">
    <source>
        <dbReference type="ARBA" id="ARBA00030386"/>
    </source>
</evidence>
<evidence type="ECO:0000256" key="8">
    <source>
        <dbReference type="ARBA" id="ARBA00022827"/>
    </source>
</evidence>
<accession>A0A372LG78</accession>
<comment type="catalytic activity">
    <reaction evidence="11">
        <text>L-aspartate + O2 = iminosuccinate + H2O2</text>
        <dbReference type="Rhea" id="RHEA:25876"/>
        <dbReference type="ChEBI" id="CHEBI:15379"/>
        <dbReference type="ChEBI" id="CHEBI:16240"/>
        <dbReference type="ChEBI" id="CHEBI:29991"/>
        <dbReference type="ChEBI" id="CHEBI:77875"/>
        <dbReference type="EC" id="1.4.3.16"/>
    </reaction>
    <physiologicalReaction direction="left-to-right" evidence="11">
        <dbReference type="Rhea" id="RHEA:25877"/>
    </physiologicalReaction>
</comment>
<gene>
    <name evidence="15" type="ORF">D0469_18530</name>
</gene>
<dbReference type="Gene3D" id="3.50.50.60">
    <property type="entry name" value="FAD/NAD(P)-binding domain"/>
    <property type="match status" value="1"/>
</dbReference>
<keyword evidence="8" id="KW-0274">FAD</keyword>
<dbReference type="SUPFAM" id="SSF56425">
    <property type="entry name" value="Succinate dehydrogenase/fumarate reductase flavoprotein, catalytic domain"/>
    <property type="match status" value="1"/>
</dbReference>
<name>A0A372LG78_9BACI</name>
<protein>
    <recommendedName>
        <fullName evidence="5">L-aspartate oxidase</fullName>
        <ecNumber evidence="4">1.4.3.16</ecNumber>
    </recommendedName>
    <alternativeName>
        <fullName evidence="10">Quinolinate synthase B</fullName>
    </alternativeName>
</protein>
<dbReference type="InterPro" id="IPR037099">
    <property type="entry name" value="Fum_R/Succ_DH_flav-like_C_sf"/>
</dbReference>
<dbReference type="PRINTS" id="PR00411">
    <property type="entry name" value="PNDRDTASEI"/>
</dbReference>
<evidence type="ECO:0000256" key="12">
    <source>
        <dbReference type="SAM" id="MobiDB-lite"/>
    </source>
</evidence>
<feature type="domain" description="Fumarate reductase/succinate dehydrogenase flavoprotein-like C-terminal" evidence="14">
    <location>
        <begin position="418"/>
        <end position="494"/>
    </location>
</feature>
<keyword evidence="9" id="KW-0560">Oxidoreductase</keyword>
<comment type="caution">
    <text evidence="15">The sequence shown here is derived from an EMBL/GenBank/DDBJ whole genome shotgun (WGS) entry which is preliminary data.</text>
</comment>
<dbReference type="Gene3D" id="3.90.700.10">
    <property type="entry name" value="Succinate dehydrogenase/fumarate reductase flavoprotein, catalytic domain"/>
    <property type="match status" value="1"/>
</dbReference>
<dbReference type="InterPro" id="IPR015939">
    <property type="entry name" value="Fum_Rdtase/Succ_DH_flav-like_C"/>
</dbReference>
<keyword evidence="6" id="KW-0285">Flavoprotein</keyword>
<evidence type="ECO:0000259" key="14">
    <source>
        <dbReference type="Pfam" id="PF02910"/>
    </source>
</evidence>